<proteinExistence type="predicted"/>
<name>A0ABP8WCV8_9PSEU</name>
<feature type="region of interest" description="Disordered" evidence="1">
    <location>
        <begin position="1"/>
        <end position="26"/>
    </location>
</feature>
<evidence type="ECO:0000313" key="3">
    <source>
        <dbReference type="Proteomes" id="UP001500325"/>
    </source>
</evidence>
<dbReference type="EMBL" id="BAABIC010000006">
    <property type="protein sequence ID" value="GAA4686955.1"/>
    <property type="molecule type" value="Genomic_DNA"/>
</dbReference>
<dbReference type="Proteomes" id="UP001500325">
    <property type="component" value="Unassembled WGS sequence"/>
</dbReference>
<protein>
    <submittedName>
        <fullName evidence="2">Uncharacterized protein</fullName>
    </submittedName>
</protein>
<keyword evidence="3" id="KW-1185">Reference proteome</keyword>
<evidence type="ECO:0000313" key="2">
    <source>
        <dbReference type="EMBL" id="GAA4686955.1"/>
    </source>
</evidence>
<gene>
    <name evidence="2" type="ORF">GCM10023215_23190</name>
</gene>
<evidence type="ECO:0000256" key="1">
    <source>
        <dbReference type="SAM" id="MobiDB-lite"/>
    </source>
</evidence>
<feature type="compositionally biased region" description="Basic and acidic residues" evidence="1">
    <location>
        <begin position="8"/>
        <end position="17"/>
    </location>
</feature>
<reference evidence="3" key="1">
    <citation type="journal article" date="2019" name="Int. J. Syst. Evol. Microbiol.">
        <title>The Global Catalogue of Microorganisms (GCM) 10K type strain sequencing project: providing services to taxonomists for standard genome sequencing and annotation.</title>
        <authorList>
            <consortium name="The Broad Institute Genomics Platform"/>
            <consortium name="The Broad Institute Genome Sequencing Center for Infectious Disease"/>
            <person name="Wu L."/>
            <person name="Ma J."/>
        </authorList>
    </citation>
    <scope>NUCLEOTIDE SEQUENCE [LARGE SCALE GENOMIC DNA]</scope>
    <source>
        <strain evidence="3">JCM 18055</strain>
    </source>
</reference>
<comment type="caution">
    <text evidence="2">The sequence shown here is derived from an EMBL/GenBank/DDBJ whole genome shotgun (WGS) entry which is preliminary data.</text>
</comment>
<sequence>MLSGGCLRRSDPRDARPRNTGPESTFHGAFLYRLYRRILLFRTPIHSAPGKHPDTRRAMLPARVEPGPGQESGEQKG</sequence>
<accession>A0ABP8WCV8</accession>
<organism evidence="2 3">
    <name type="scientific">Pseudonocardia yuanmonensis</name>
    <dbReference type="NCBI Taxonomy" id="1095914"/>
    <lineage>
        <taxon>Bacteria</taxon>
        <taxon>Bacillati</taxon>
        <taxon>Actinomycetota</taxon>
        <taxon>Actinomycetes</taxon>
        <taxon>Pseudonocardiales</taxon>
        <taxon>Pseudonocardiaceae</taxon>
        <taxon>Pseudonocardia</taxon>
    </lineage>
</organism>
<feature type="region of interest" description="Disordered" evidence="1">
    <location>
        <begin position="45"/>
        <end position="77"/>
    </location>
</feature>